<comment type="caution">
    <text evidence="1">The sequence shown here is derived from an EMBL/GenBank/DDBJ whole genome shotgun (WGS) entry which is preliminary data.</text>
</comment>
<proteinExistence type="predicted"/>
<accession>A0AAN9IPI0</accession>
<organism evidence="1 2">
    <name type="scientific">Crotalaria pallida</name>
    <name type="common">Smooth rattlebox</name>
    <name type="synonym">Crotalaria striata</name>
    <dbReference type="NCBI Taxonomy" id="3830"/>
    <lineage>
        <taxon>Eukaryota</taxon>
        <taxon>Viridiplantae</taxon>
        <taxon>Streptophyta</taxon>
        <taxon>Embryophyta</taxon>
        <taxon>Tracheophyta</taxon>
        <taxon>Spermatophyta</taxon>
        <taxon>Magnoliopsida</taxon>
        <taxon>eudicotyledons</taxon>
        <taxon>Gunneridae</taxon>
        <taxon>Pentapetalae</taxon>
        <taxon>rosids</taxon>
        <taxon>fabids</taxon>
        <taxon>Fabales</taxon>
        <taxon>Fabaceae</taxon>
        <taxon>Papilionoideae</taxon>
        <taxon>50 kb inversion clade</taxon>
        <taxon>genistoids sensu lato</taxon>
        <taxon>core genistoids</taxon>
        <taxon>Crotalarieae</taxon>
        <taxon>Crotalaria</taxon>
    </lineage>
</organism>
<sequence>MRSWWSKEIASISTHFTTFVMLNKLFFNSKVLVLVSSLINTFQTPVNISENQNTLKIGKTGVLKSPMGNTSRQLHWFISYNIP</sequence>
<dbReference type="AlphaFoldDB" id="A0AAN9IPI0"/>
<evidence type="ECO:0000313" key="1">
    <source>
        <dbReference type="EMBL" id="KAK7283766.1"/>
    </source>
</evidence>
<keyword evidence="2" id="KW-1185">Reference proteome</keyword>
<evidence type="ECO:0000313" key="2">
    <source>
        <dbReference type="Proteomes" id="UP001372338"/>
    </source>
</evidence>
<dbReference type="Proteomes" id="UP001372338">
    <property type="component" value="Unassembled WGS sequence"/>
</dbReference>
<gene>
    <name evidence="1" type="ORF">RIF29_13512</name>
</gene>
<name>A0AAN9IPI0_CROPI</name>
<dbReference type="EMBL" id="JAYWIO010000002">
    <property type="protein sequence ID" value="KAK7283766.1"/>
    <property type="molecule type" value="Genomic_DNA"/>
</dbReference>
<protein>
    <submittedName>
        <fullName evidence="1">Uncharacterized protein</fullName>
    </submittedName>
</protein>
<reference evidence="1 2" key="1">
    <citation type="submission" date="2024-01" db="EMBL/GenBank/DDBJ databases">
        <title>The genomes of 5 underutilized Papilionoideae crops provide insights into root nodulation and disease resistanc.</title>
        <authorList>
            <person name="Yuan L."/>
        </authorList>
    </citation>
    <scope>NUCLEOTIDE SEQUENCE [LARGE SCALE GENOMIC DNA]</scope>
    <source>
        <strain evidence="1">ZHUSHIDOU_FW_LH</strain>
        <tissue evidence="1">Leaf</tissue>
    </source>
</reference>